<evidence type="ECO:0000313" key="3">
    <source>
        <dbReference type="EMBL" id="PPQ81825.1"/>
    </source>
</evidence>
<dbReference type="GO" id="GO:0015074">
    <property type="term" value="P:DNA integration"/>
    <property type="evidence" value="ECO:0007669"/>
    <property type="project" value="InterPro"/>
</dbReference>
<dbReference type="GO" id="GO:0006310">
    <property type="term" value="P:DNA recombination"/>
    <property type="evidence" value="ECO:0007669"/>
    <property type="project" value="UniProtKB-KW"/>
</dbReference>
<evidence type="ECO:0000256" key="1">
    <source>
        <dbReference type="ARBA" id="ARBA00023172"/>
    </source>
</evidence>
<protein>
    <recommendedName>
        <fullName evidence="5">Tyr recombinase domain-containing protein</fullName>
    </recommendedName>
</protein>
<dbReference type="InterPro" id="IPR052055">
    <property type="entry name" value="Hepadnavirus_pol/RT"/>
</dbReference>
<dbReference type="OrthoDB" id="2678913at2759"/>
<dbReference type="SUPFAM" id="SSF56672">
    <property type="entry name" value="DNA/RNA polymerases"/>
    <property type="match status" value="1"/>
</dbReference>
<dbReference type="InterPro" id="IPR013762">
    <property type="entry name" value="Integrase-like_cat_sf"/>
</dbReference>
<dbReference type="EMBL" id="NHTK01005234">
    <property type="protein sequence ID" value="PPQ81825.1"/>
    <property type="molecule type" value="Genomic_DNA"/>
</dbReference>
<proteinExistence type="predicted"/>
<feature type="region of interest" description="Disordered" evidence="2">
    <location>
        <begin position="797"/>
        <end position="866"/>
    </location>
</feature>
<dbReference type="InterPro" id="IPR043502">
    <property type="entry name" value="DNA/RNA_pol_sf"/>
</dbReference>
<dbReference type="AlphaFoldDB" id="A0A409WTG8"/>
<reference evidence="3 4" key="1">
    <citation type="journal article" date="2018" name="Evol. Lett.">
        <title>Horizontal gene cluster transfer increased hallucinogenic mushroom diversity.</title>
        <authorList>
            <person name="Reynolds H.T."/>
            <person name="Vijayakumar V."/>
            <person name="Gluck-Thaler E."/>
            <person name="Korotkin H.B."/>
            <person name="Matheny P.B."/>
            <person name="Slot J.C."/>
        </authorList>
    </citation>
    <scope>NUCLEOTIDE SEQUENCE [LARGE SCALE GENOMIC DNA]</scope>
    <source>
        <strain evidence="3 4">2629</strain>
    </source>
</reference>
<evidence type="ECO:0008006" key="5">
    <source>
        <dbReference type="Google" id="ProtNLM"/>
    </source>
</evidence>
<dbReference type="Proteomes" id="UP000284842">
    <property type="component" value="Unassembled WGS sequence"/>
</dbReference>
<evidence type="ECO:0000313" key="4">
    <source>
        <dbReference type="Proteomes" id="UP000284842"/>
    </source>
</evidence>
<feature type="compositionally biased region" description="Basic and acidic residues" evidence="2">
    <location>
        <begin position="73"/>
        <end position="92"/>
    </location>
</feature>
<organism evidence="3 4">
    <name type="scientific">Panaeolus cyanescens</name>
    <dbReference type="NCBI Taxonomy" id="181874"/>
    <lineage>
        <taxon>Eukaryota</taxon>
        <taxon>Fungi</taxon>
        <taxon>Dikarya</taxon>
        <taxon>Basidiomycota</taxon>
        <taxon>Agaricomycotina</taxon>
        <taxon>Agaricomycetes</taxon>
        <taxon>Agaricomycetidae</taxon>
        <taxon>Agaricales</taxon>
        <taxon>Agaricineae</taxon>
        <taxon>Galeropsidaceae</taxon>
        <taxon>Panaeolus</taxon>
    </lineage>
</organism>
<feature type="compositionally biased region" description="Basic and acidic residues" evidence="2">
    <location>
        <begin position="44"/>
        <end position="61"/>
    </location>
</feature>
<dbReference type="PANTHER" id="PTHR33050">
    <property type="entry name" value="REVERSE TRANSCRIPTASE DOMAIN-CONTAINING PROTEIN"/>
    <property type="match status" value="1"/>
</dbReference>
<feature type="compositionally biased region" description="Low complexity" evidence="2">
    <location>
        <begin position="167"/>
        <end position="176"/>
    </location>
</feature>
<gene>
    <name evidence="3" type="ORF">CVT24_005483</name>
</gene>
<feature type="compositionally biased region" description="Low complexity" evidence="2">
    <location>
        <begin position="853"/>
        <end position="866"/>
    </location>
</feature>
<dbReference type="InterPro" id="IPR011010">
    <property type="entry name" value="DNA_brk_join_enz"/>
</dbReference>
<keyword evidence="1" id="KW-0233">DNA recombination</keyword>
<comment type="caution">
    <text evidence="3">The sequence shown here is derived from an EMBL/GenBank/DDBJ whole genome shotgun (WGS) entry which is preliminary data.</text>
</comment>
<dbReference type="SUPFAM" id="SSF56349">
    <property type="entry name" value="DNA breaking-rejoining enzymes"/>
    <property type="match status" value="1"/>
</dbReference>
<dbReference type="STRING" id="181874.A0A409WTG8"/>
<keyword evidence="4" id="KW-1185">Reference proteome</keyword>
<accession>A0A409WTG8</accession>
<dbReference type="Gene3D" id="1.10.443.10">
    <property type="entry name" value="Intergrase catalytic core"/>
    <property type="match status" value="1"/>
</dbReference>
<feature type="compositionally biased region" description="Polar residues" evidence="2">
    <location>
        <begin position="145"/>
        <end position="159"/>
    </location>
</feature>
<name>A0A409WTG8_9AGAR</name>
<sequence>MLKPIVEFLKQTISKTLCLTCFRLADENTVSKPRTHGSKAEQVAIEREDAQTRTPPKEAITKEGVSTAGLYLHRREVAAATQRAERDQESRESNPSLFAKEQQKKPADLHAPSASVGSATTPTNASISSSGTGPTEPTAEKRTESWSTRRARTSAQTGKPEQDAMPQTTTRSTSAQAAENRLMELRHALELRRSKPVTPYHADAWERRLREAGLVEAYKDVPAGLRQGFWAGIPQIHQVFTPPNKSSIIDHGEAFQKIMDTEFSKERYIGPVSRQEAESLLGPFQSSPLHIIPKAGRAGRFRLIQNLSYPHKPSRSPEGREIKSINSQISSESFPCTWGTFETVSLTISRLPPGSQAAVRDIKEAYRTIPLHPSQWPGIVVRINEEDFAIDTQDCFGLGSGAGVFGRVADAGAQLVRRSGMGPLSKWVDDYIFFRIRRLLLDSYNRQRKECAREIQAEGGQLQDGGRLWFRGKQQPDGQVEEFDEDVTAILRDLSGSSPRSTEDQLFAYNMDDVDRLFEELGIEVEKEKDTHFQNVVPYLGFLWDLEQKTVTLQPKKGEKYLSAIKEWNGRQSHSLEDVQKLYGKLLHTANVIPKGRAYLTSLEAFMALFDNKPHSVRKPPKHAASDLQWWAARLREAPSRSLARTTEVRNLQAFSDASSETGIGITIGHRWRAWRLLPGWKAQKRDIGWAEAVGFLLLVQTIVHLGSEAWAKGDCIQVFGDNRGVVEERSTKLERPTVCAFTPATSGVEKIQQMSHPGESTEQHNTFYLKSQSQKTSPPSLPTLTNPSQLLSIMQAREPRPQEQSQPRKRSGNDQVQETRTSAKKLKIEVHLQAASNPPPRSLSATADSSITPTQPTQQLRPPNTKARDRLRLWRPLSARNQLDSNGCPTNLTSADLEGIAESIQQAWAPSTRETYGTGLYAFHLYCNEKGIPEHQRAPASGVLISSFAASLVGLYAGSTARNYILGVLKREKRDPFTVEYMVQLKTKLDMADPLHAAVWACLTTVFWGAARLGEFTVKTLKSFDPALHITVTDVRDEVDKQGRKLKVFRIPRTKAAVTGEDVSWSKQNNGADPEAAWENHVRLNAPPHDAPLFAYREDTAQKVKHKALTKNKFLAVLKEAASQAKLQPLQGHGIRIGATLEYLLRGVPFEVMKVKGRWASDAFLTYLREHAQILAPYMQDNPAQNEEFLRLVTPPAIRR</sequence>
<dbReference type="PANTHER" id="PTHR33050:SF7">
    <property type="entry name" value="RIBONUCLEASE H"/>
    <property type="match status" value="1"/>
</dbReference>
<feature type="region of interest" description="Disordered" evidence="2">
    <location>
        <begin position="31"/>
        <end position="176"/>
    </location>
</feature>
<evidence type="ECO:0000256" key="2">
    <source>
        <dbReference type="SAM" id="MobiDB-lite"/>
    </source>
</evidence>
<dbReference type="GO" id="GO:0003677">
    <property type="term" value="F:DNA binding"/>
    <property type="evidence" value="ECO:0007669"/>
    <property type="project" value="InterPro"/>
</dbReference>
<feature type="compositionally biased region" description="Polar residues" evidence="2">
    <location>
        <begin position="115"/>
        <end position="135"/>
    </location>
</feature>
<dbReference type="InParanoid" id="A0A409WTG8"/>